<reference evidence="2" key="2">
    <citation type="submission" date="2021-01" db="UniProtKB">
        <authorList>
            <consortium name="EnsemblMetazoa"/>
        </authorList>
    </citation>
    <scope>IDENTIFICATION</scope>
</reference>
<protein>
    <submittedName>
        <fullName evidence="2">Uncharacterized protein</fullName>
    </submittedName>
</protein>
<dbReference type="InterPro" id="IPR027417">
    <property type="entry name" value="P-loop_NTPase"/>
</dbReference>
<dbReference type="PANTHER" id="PTHR12582">
    <property type="entry name" value="NETRIN RECEPTOR UNC5"/>
    <property type="match status" value="1"/>
</dbReference>
<dbReference type="OrthoDB" id="5990286at2759"/>
<keyword evidence="3" id="KW-1185">Reference proteome</keyword>
<dbReference type="Gene3D" id="3.40.50.300">
    <property type="entry name" value="P-loop containing nucleotide triphosphate hydrolases"/>
    <property type="match status" value="1"/>
</dbReference>
<reference evidence="3" key="1">
    <citation type="submission" date="2015-02" db="EMBL/GenBank/DDBJ databases">
        <title>Genome sequencing for Strongylocentrotus purpuratus.</title>
        <authorList>
            <person name="Murali S."/>
            <person name="Liu Y."/>
            <person name="Vee V."/>
            <person name="English A."/>
            <person name="Wang M."/>
            <person name="Skinner E."/>
            <person name="Han Y."/>
            <person name="Muzny D.M."/>
            <person name="Worley K.C."/>
            <person name="Gibbs R.A."/>
        </authorList>
    </citation>
    <scope>NUCLEOTIDE SEQUENCE</scope>
</reference>
<dbReference type="AlphaFoldDB" id="A0A7M7T0I1"/>
<organism evidence="2 3">
    <name type="scientific">Strongylocentrotus purpuratus</name>
    <name type="common">Purple sea urchin</name>
    <dbReference type="NCBI Taxonomy" id="7668"/>
    <lineage>
        <taxon>Eukaryota</taxon>
        <taxon>Metazoa</taxon>
        <taxon>Echinodermata</taxon>
        <taxon>Eleutherozoa</taxon>
        <taxon>Echinozoa</taxon>
        <taxon>Echinoidea</taxon>
        <taxon>Euechinoidea</taxon>
        <taxon>Echinacea</taxon>
        <taxon>Camarodonta</taxon>
        <taxon>Echinidea</taxon>
        <taxon>Strongylocentrotidae</taxon>
        <taxon>Strongylocentrotus</taxon>
    </lineage>
</organism>
<dbReference type="InterPro" id="IPR037936">
    <property type="entry name" value="UNC5A-D"/>
</dbReference>
<name>A0A7M7T0I1_STRPU</name>
<dbReference type="InParanoid" id="A0A7M7T0I1"/>
<dbReference type="EnsemblMetazoa" id="XM_030988958">
    <property type="protein sequence ID" value="XP_030844818"/>
    <property type="gene ID" value="LOC100888746"/>
</dbReference>
<dbReference type="GO" id="GO:0016020">
    <property type="term" value="C:membrane"/>
    <property type="evidence" value="ECO:0007669"/>
    <property type="project" value="InterPro"/>
</dbReference>
<proteinExistence type="predicted"/>
<feature type="region of interest" description="Disordered" evidence="1">
    <location>
        <begin position="1"/>
        <end position="28"/>
    </location>
</feature>
<feature type="compositionally biased region" description="Polar residues" evidence="1">
    <location>
        <begin position="51"/>
        <end position="66"/>
    </location>
</feature>
<evidence type="ECO:0000313" key="3">
    <source>
        <dbReference type="Proteomes" id="UP000007110"/>
    </source>
</evidence>
<evidence type="ECO:0000256" key="1">
    <source>
        <dbReference type="SAM" id="MobiDB-lite"/>
    </source>
</evidence>
<dbReference type="GO" id="GO:0005042">
    <property type="term" value="F:netrin receptor activity"/>
    <property type="evidence" value="ECO:0007669"/>
    <property type="project" value="InterPro"/>
</dbReference>
<feature type="region of interest" description="Disordered" evidence="1">
    <location>
        <begin position="51"/>
        <end position="71"/>
    </location>
</feature>
<dbReference type="RefSeq" id="XP_030844818.1">
    <property type="nucleotide sequence ID" value="XM_030988958.1"/>
</dbReference>
<dbReference type="SUPFAM" id="SSF52540">
    <property type="entry name" value="P-loop containing nucleoside triphosphate hydrolases"/>
    <property type="match status" value="1"/>
</dbReference>
<dbReference type="Proteomes" id="UP000007110">
    <property type="component" value="Unassembled WGS sequence"/>
</dbReference>
<dbReference type="FunFam" id="3.30.70.1390:FF:000007">
    <property type="entry name" value="Predicted protein"/>
    <property type="match status" value="1"/>
</dbReference>
<dbReference type="KEGG" id="spu:100888746"/>
<dbReference type="Pfam" id="PF08477">
    <property type="entry name" value="Roc"/>
    <property type="match status" value="1"/>
</dbReference>
<dbReference type="GeneID" id="100888746"/>
<dbReference type="PANTHER" id="PTHR12582:SF47">
    <property type="entry name" value="NETRIN RECEPTOR UNC-5"/>
    <property type="match status" value="1"/>
</dbReference>
<evidence type="ECO:0000313" key="2">
    <source>
        <dbReference type="EnsemblMetazoa" id="XP_030844818"/>
    </source>
</evidence>
<sequence>MAKRLIVTPPEVQESLEPHSDTTLGRGLNPVEAEDEYIKGRVDTKVKMLNVTPTQDQESLEPNSDTTLDRGLNPVKAEGFVLDNMEATKATEEDDNMPNQISSLVEKMLKEQVHLKEIGTDRTDSGRGEGVSLSIWDFAGQDIYYTTHQVFLTWRAIYVIVFDLSRSLDSVVPSESRDEYYEMAKRGAKSELTCLEFINFWLFHLRPCCGALFGQE</sequence>
<accession>A0A7M7T0I1</accession>